<dbReference type="Proteomes" id="UP001383192">
    <property type="component" value="Unassembled WGS sequence"/>
</dbReference>
<keyword evidence="5" id="KW-1185">Reference proteome</keyword>
<protein>
    <recommendedName>
        <fullName evidence="3">Nephrocystin 3-like N-terminal domain-containing protein</fullName>
    </recommendedName>
</protein>
<accession>A0AAW0DAI4</accession>
<sequence>MVAAAFFFSRNDVSRDKLDPLVASIVYQFSKSPSLWRVLGPRILDTIRSDPRIFETAFENQFQKLIVEPCSEVESALWEELPNVIIIDGLDECVDHLSQERLVSTVRKVITSHRTLIPWIFLICSRPEPQIRDAFTNFNDCLESLDVNSSEKANKDVEKFILDRFANLRKRHPALRHESELWPSKATVDQLVARAQGQFIFAVTVTKYIDTRDERPQDRLDDVLRIYVKAGSTSPYSDLDLLYLHILSQCQKWDQVQPILRLIRTPHRRPSMEQTYGHMNWRSCTRIEDLLGRKRGEVAVLLSRLHAVLHIPDDDSDIEIAHASFTEFLSDTNRCAHYHTQEIPDSEYDDCVATLLLRTLSLLTPFYPHSQMRSALTTSFSSWINTLRDHWSKLTRDSFQYWHDYCVKVNAPSMALLTALNGVDPYCLLAASLYYNFVPCRSHIWQRVVNWAENFGSCTNEFIAKVNIYMQGYRVAFPPEIPRQEAVWQTFEIQASFDDDPSASHDIAAFCREVYGIDKKYIPRRSPILIIFPVDNGILGDWAEVTCTKDDQNTMRDILQVLRWMDLHQRKLLLDDIRKDTCGSVIPGQFETQSLVRMKQLVKKIWEALLLGHDGYVLPHYSFMNPSYNTYSSGPRTNTVMSPILLPPANLGRAMDLPEVEASSPNSDAKSFYTASDLSDTEHDAFIPETPMLVPDDGNSPLTTSCEITPPVIVPANGQKPQGSDSGKRKVSPNDGSPATRTFKRLKWFTVSDES</sequence>
<dbReference type="InterPro" id="IPR056884">
    <property type="entry name" value="NPHP3-like_N"/>
</dbReference>
<keyword evidence="1" id="KW-0677">Repeat</keyword>
<name>A0AAW0DAI4_9AGAR</name>
<dbReference type="PANTHER" id="PTHR10039">
    <property type="entry name" value="AMELOGENIN"/>
    <property type="match status" value="1"/>
</dbReference>
<gene>
    <name evidence="4" type="ORF">VNI00_006063</name>
</gene>
<organism evidence="4 5">
    <name type="scientific">Paramarasmius palmivorus</name>
    <dbReference type="NCBI Taxonomy" id="297713"/>
    <lineage>
        <taxon>Eukaryota</taxon>
        <taxon>Fungi</taxon>
        <taxon>Dikarya</taxon>
        <taxon>Basidiomycota</taxon>
        <taxon>Agaricomycotina</taxon>
        <taxon>Agaricomycetes</taxon>
        <taxon>Agaricomycetidae</taxon>
        <taxon>Agaricales</taxon>
        <taxon>Marasmiineae</taxon>
        <taxon>Marasmiaceae</taxon>
        <taxon>Paramarasmius</taxon>
    </lineage>
</organism>
<proteinExistence type="predicted"/>
<feature type="domain" description="Nephrocystin 3-like N-terminal" evidence="3">
    <location>
        <begin position="4"/>
        <end position="126"/>
    </location>
</feature>
<dbReference type="Pfam" id="PF24883">
    <property type="entry name" value="NPHP3_N"/>
    <property type="match status" value="1"/>
</dbReference>
<feature type="region of interest" description="Disordered" evidence="2">
    <location>
        <begin position="706"/>
        <end position="742"/>
    </location>
</feature>
<evidence type="ECO:0000259" key="3">
    <source>
        <dbReference type="Pfam" id="PF24883"/>
    </source>
</evidence>
<evidence type="ECO:0000313" key="4">
    <source>
        <dbReference type="EMBL" id="KAK7049455.1"/>
    </source>
</evidence>
<comment type="caution">
    <text evidence="4">The sequence shown here is derived from an EMBL/GenBank/DDBJ whole genome shotgun (WGS) entry which is preliminary data.</text>
</comment>
<evidence type="ECO:0000256" key="2">
    <source>
        <dbReference type="SAM" id="MobiDB-lite"/>
    </source>
</evidence>
<reference evidence="4 5" key="1">
    <citation type="submission" date="2024-01" db="EMBL/GenBank/DDBJ databases">
        <title>A draft genome for a cacao thread blight-causing isolate of Paramarasmius palmivorus.</title>
        <authorList>
            <person name="Baruah I.K."/>
            <person name="Bukari Y."/>
            <person name="Amoako-Attah I."/>
            <person name="Meinhardt L.W."/>
            <person name="Bailey B.A."/>
            <person name="Cohen S.P."/>
        </authorList>
    </citation>
    <scope>NUCLEOTIDE SEQUENCE [LARGE SCALE GENOMIC DNA]</scope>
    <source>
        <strain evidence="4 5">GH-12</strain>
    </source>
</reference>
<evidence type="ECO:0000313" key="5">
    <source>
        <dbReference type="Proteomes" id="UP001383192"/>
    </source>
</evidence>
<dbReference type="AlphaFoldDB" id="A0AAW0DAI4"/>
<dbReference type="EMBL" id="JAYKXP010000017">
    <property type="protein sequence ID" value="KAK7049455.1"/>
    <property type="molecule type" value="Genomic_DNA"/>
</dbReference>
<evidence type="ECO:0000256" key="1">
    <source>
        <dbReference type="ARBA" id="ARBA00022737"/>
    </source>
</evidence>